<comment type="caution">
    <text evidence="2">The sequence shown here is derived from an EMBL/GenBank/DDBJ whole genome shotgun (WGS) entry which is preliminary data.</text>
</comment>
<dbReference type="PATRIC" id="fig|740709.3.peg.497"/>
<dbReference type="eggNOG" id="ENOG503369W">
    <property type="taxonomic scope" value="Bacteria"/>
</dbReference>
<evidence type="ECO:0008006" key="4">
    <source>
        <dbReference type="Google" id="ProtNLM"/>
    </source>
</evidence>
<dbReference type="RefSeq" id="WP_008487515.1">
    <property type="nucleotide sequence ID" value="NZ_AMRG01000002.1"/>
</dbReference>
<dbReference type="AlphaFoldDB" id="K2KGF0"/>
<dbReference type="PROSITE" id="PS51257">
    <property type="entry name" value="PROKAR_LIPOPROTEIN"/>
    <property type="match status" value="1"/>
</dbReference>
<name>K2KGF0_9GAMM</name>
<dbReference type="OrthoDB" id="6105272at2"/>
<organism evidence="2 3">
    <name type="scientific">Idiomarina xiamenensis 10-D-4</name>
    <dbReference type="NCBI Taxonomy" id="740709"/>
    <lineage>
        <taxon>Bacteria</taxon>
        <taxon>Pseudomonadati</taxon>
        <taxon>Pseudomonadota</taxon>
        <taxon>Gammaproteobacteria</taxon>
        <taxon>Alteromonadales</taxon>
        <taxon>Idiomarinaceae</taxon>
        <taxon>Idiomarina</taxon>
    </lineage>
</organism>
<keyword evidence="1" id="KW-0732">Signal</keyword>
<evidence type="ECO:0000313" key="2">
    <source>
        <dbReference type="EMBL" id="EKE87068.1"/>
    </source>
</evidence>
<dbReference type="Proteomes" id="UP000014115">
    <property type="component" value="Unassembled WGS sequence"/>
</dbReference>
<feature type="chain" id="PRO_5003859789" description="Lipoprotein" evidence="1">
    <location>
        <begin position="22"/>
        <end position="158"/>
    </location>
</feature>
<evidence type="ECO:0000256" key="1">
    <source>
        <dbReference type="SAM" id="SignalP"/>
    </source>
</evidence>
<proteinExistence type="predicted"/>
<protein>
    <recommendedName>
        <fullName evidence="4">Lipoprotein</fullName>
    </recommendedName>
</protein>
<sequence length="158" mass="16367">MFINRKGLVVAMLLGVVTACSSPTSTVMVGDKRPPTTAEQVKIYVDKPANYEAIAMIEASSDSSFSFSDQSKLEAAVKRLKEEAAKVGANGILLQGTDEKRGDSVYVGAGTGGFSGNLGLGVNIGKAFAGSDKVARGLAIYVIAEDDASASSNNNDKQ</sequence>
<feature type="signal peptide" evidence="1">
    <location>
        <begin position="1"/>
        <end position="21"/>
    </location>
</feature>
<dbReference type="EMBL" id="AMRG01000002">
    <property type="protein sequence ID" value="EKE87068.1"/>
    <property type="molecule type" value="Genomic_DNA"/>
</dbReference>
<keyword evidence="3" id="KW-1185">Reference proteome</keyword>
<accession>K2KGF0</accession>
<reference evidence="2 3" key="1">
    <citation type="journal article" date="2012" name="J. Bacteriol.">
        <title>Genome Sequence of Idiomarina xiamenensis Type Strain 10-D-4.</title>
        <authorList>
            <person name="Lai Q."/>
            <person name="Wang L."/>
            <person name="Wang W."/>
            <person name="Shao Z."/>
        </authorList>
    </citation>
    <scope>NUCLEOTIDE SEQUENCE [LARGE SCALE GENOMIC DNA]</scope>
    <source>
        <strain evidence="2 3">10-D-4</strain>
    </source>
</reference>
<gene>
    <name evidence="2" type="ORF">A10D4_02462</name>
</gene>
<dbReference type="Gene3D" id="3.30.110.70">
    <property type="entry name" value="Hypothetical protein apc22750. Chain B"/>
    <property type="match status" value="1"/>
</dbReference>
<dbReference type="STRING" id="740709.A10D4_02462"/>
<evidence type="ECO:0000313" key="3">
    <source>
        <dbReference type="Proteomes" id="UP000014115"/>
    </source>
</evidence>